<dbReference type="RefSeq" id="WP_125903650.1">
    <property type="nucleotide sequence ID" value="NZ_JAPDFN010000006.1"/>
</dbReference>
<keyword evidence="2" id="KW-1185">Reference proteome</keyword>
<comment type="caution">
    <text evidence="1">The sequence shown here is derived from an EMBL/GenBank/DDBJ whole genome shotgun (WGS) entry which is preliminary data.</text>
</comment>
<reference evidence="1 2" key="1">
    <citation type="submission" date="2018-12" db="EMBL/GenBank/DDBJ databases">
        <title>Comparitive functional genomics of dry heat resistant strains isolated from the viking spacecraft.</title>
        <authorList>
            <person name="Seuylemezian A."/>
            <person name="Vaishampayan P."/>
        </authorList>
    </citation>
    <scope>NUCLEOTIDE SEQUENCE [LARGE SCALE GENOMIC DNA]</scope>
    <source>
        <strain evidence="1 2">M6-11</strain>
    </source>
</reference>
<proteinExistence type="predicted"/>
<gene>
    <name evidence="1" type="ORF">EJA12_04940</name>
</gene>
<dbReference type="EMBL" id="RWGW01000007">
    <property type="protein sequence ID" value="RSK34280.1"/>
    <property type="molecule type" value="Genomic_DNA"/>
</dbReference>
<evidence type="ECO:0000313" key="1">
    <source>
        <dbReference type="EMBL" id="RSK34280.1"/>
    </source>
</evidence>
<dbReference type="Proteomes" id="UP000272481">
    <property type="component" value="Unassembled WGS sequence"/>
</dbReference>
<evidence type="ECO:0000313" key="2">
    <source>
        <dbReference type="Proteomes" id="UP000272481"/>
    </source>
</evidence>
<accession>A0ABX9ZDX3</accession>
<sequence length="150" mass="17062">MTNPKLSLMEAYMVESLRGKGVPNDELFSLVEQGNVDRLKELEPRFDYNELVKAAREELDSFRSALFEGYKVKFVTLNGLKNLLRMRLGKEEGRDYSLTDGEIQGLRLSPHELEQFSSMLSSNWRMTSDEVGVVQVKLNRPAGVISSTDE</sequence>
<organism evidence="1 2">
    <name type="scientific">Bhargavaea beijingensis</name>
    <dbReference type="NCBI Taxonomy" id="426756"/>
    <lineage>
        <taxon>Bacteria</taxon>
        <taxon>Bacillati</taxon>
        <taxon>Bacillota</taxon>
        <taxon>Bacilli</taxon>
        <taxon>Bacillales</taxon>
        <taxon>Caryophanaceae</taxon>
        <taxon>Bhargavaea</taxon>
    </lineage>
</organism>
<protein>
    <submittedName>
        <fullName evidence="1">Uncharacterized protein</fullName>
    </submittedName>
</protein>
<name>A0ABX9ZDX3_9BACL</name>